<evidence type="ECO:0000259" key="1">
    <source>
        <dbReference type="Pfam" id="PF13480"/>
    </source>
</evidence>
<keyword evidence="3" id="KW-1185">Reference proteome</keyword>
<accession>A0A3T1CJ17</accession>
<name>A0A3T1CJ17_9SPHN</name>
<dbReference type="Proteomes" id="UP000290057">
    <property type="component" value="Chromosome"/>
</dbReference>
<dbReference type="EMBL" id="AP019389">
    <property type="protein sequence ID" value="BBI21004.1"/>
    <property type="molecule type" value="Genomic_DNA"/>
</dbReference>
<dbReference type="InterPro" id="IPR017469">
    <property type="entry name" value="PEP-CTERM_FemAB-rel"/>
</dbReference>
<protein>
    <submittedName>
        <fullName evidence="2">Peptidoglycan bridge formation protein FemAB</fullName>
    </submittedName>
</protein>
<dbReference type="InterPro" id="IPR038740">
    <property type="entry name" value="BioF2-like_GNAT_dom"/>
</dbReference>
<evidence type="ECO:0000313" key="2">
    <source>
        <dbReference type="EMBL" id="BBI21004.1"/>
    </source>
</evidence>
<reference evidence="2 3" key="1">
    <citation type="submission" date="2019-01" db="EMBL/GenBank/DDBJ databases">
        <title>Complete genome sequence of Erythrobacter flavus KJ5.</title>
        <authorList>
            <person name="Kanesaki Y."/>
            <person name="Brotosudarmo T."/>
            <person name="Moriuchi R."/>
            <person name="Awai K."/>
        </authorList>
    </citation>
    <scope>NUCLEOTIDE SEQUENCE [LARGE SCALE GENOMIC DNA]</scope>
    <source>
        <strain evidence="2 3">KJ5</strain>
    </source>
</reference>
<proteinExistence type="predicted"/>
<gene>
    <name evidence="2" type="ORF">EKJ_18510</name>
</gene>
<dbReference type="SUPFAM" id="SSF55729">
    <property type="entry name" value="Acyl-CoA N-acyltransferases (Nat)"/>
    <property type="match status" value="1"/>
</dbReference>
<dbReference type="PANTHER" id="PTHR36174">
    <property type="entry name" value="LIPID II:GLYCINE GLYCYLTRANSFERASE"/>
    <property type="match status" value="1"/>
</dbReference>
<dbReference type="AlphaFoldDB" id="A0A3T1CJ17"/>
<dbReference type="RefSeq" id="WP_130586659.1">
    <property type="nucleotide sequence ID" value="NZ_AP019389.1"/>
</dbReference>
<dbReference type="InterPro" id="IPR050644">
    <property type="entry name" value="PG_Glycine_Bridge_Synth"/>
</dbReference>
<feature type="domain" description="BioF2-like acetyltransferase" evidence="1">
    <location>
        <begin position="160"/>
        <end position="294"/>
    </location>
</feature>
<dbReference type="NCBIfam" id="TIGR03019">
    <property type="entry name" value="pepcterm_femAB"/>
    <property type="match status" value="1"/>
</dbReference>
<evidence type="ECO:0000313" key="3">
    <source>
        <dbReference type="Proteomes" id="UP000290057"/>
    </source>
</evidence>
<dbReference type="Gene3D" id="3.40.630.30">
    <property type="match status" value="1"/>
</dbReference>
<organism evidence="2 3">
    <name type="scientific">Qipengyuania flava</name>
    <dbReference type="NCBI Taxonomy" id="192812"/>
    <lineage>
        <taxon>Bacteria</taxon>
        <taxon>Pseudomonadati</taxon>
        <taxon>Pseudomonadota</taxon>
        <taxon>Alphaproteobacteria</taxon>
        <taxon>Sphingomonadales</taxon>
        <taxon>Erythrobacteraceae</taxon>
        <taxon>Qipengyuania</taxon>
    </lineage>
</organism>
<dbReference type="PANTHER" id="PTHR36174:SF1">
    <property type="entry name" value="LIPID II:GLYCINE GLYCYLTRANSFERASE"/>
    <property type="match status" value="1"/>
</dbReference>
<sequence>MNAPLRHADTVRQVDFDDPRDIARVEAFVEELDGSVFHRPLWLQAIARGTGNDALGLVLERGTSLCGWLPLTGVHSPLFGRALVSSGFGVGGGVLAAEARDGERLCHAAQELAQRLSIPDIELRGGCAPPDWNVVTGKHANFAGPLADDDEAQLLAIPRKARAEVRKGLKNDLAITVGAAERDRMAHYAVYAESVRNLGTPVFPRSLFDAVLDLCGEAADILTVWEGDRPVSSVLSLYHAGAVMPFWGGGTWGARALRANERMYYELMGHARRKGCTRFDFGRSKTGSGPFAFKKNWGFEPEPLTYYTWSAEAGRGRNIDPTDDSYSAKIALWKRLPLPVANRLGPWIARGLG</sequence>
<dbReference type="Pfam" id="PF13480">
    <property type="entry name" value="Acetyltransf_6"/>
    <property type="match status" value="1"/>
</dbReference>
<dbReference type="InterPro" id="IPR016181">
    <property type="entry name" value="Acyl_CoA_acyltransferase"/>
</dbReference>